<evidence type="ECO:0000259" key="2">
    <source>
        <dbReference type="PROSITE" id="PS51272"/>
    </source>
</evidence>
<gene>
    <name evidence="3" type="ORF">FTV88_1028</name>
</gene>
<dbReference type="Proteomes" id="UP000366051">
    <property type="component" value="Chromosome"/>
</dbReference>
<dbReference type="AlphaFoldDB" id="A0A5Q2N4J7"/>
<proteinExistence type="predicted"/>
<evidence type="ECO:0000313" key="4">
    <source>
        <dbReference type="Proteomes" id="UP000366051"/>
    </source>
</evidence>
<dbReference type="KEGG" id="hcv:FTV88_1028"/>
<dbReference type="OrthoDB" id="1703838at2"/>
<reference evidence="4" key="1">
    <citation type="submission" date="2019-11" db="EMBL/GenBank/DDBJ databases">
        <title>Genome sequence of Heliorestis convoluta strain HH, an alkaliphilic and minimalistic phototrophic bacterium from a soda lake in Egypt.</title>
        <authorList>
            <person name="Dewey E.D."/>
            <person name="Stokes L.M."/>
            <person name="Burchell B.M."/>
            <person name="Shaffer K.N."/>
            <person name="Huntington A.M."/>
            <person name="Baker J.M."/>
            <person name="Nadendla S."/>
            <person name="Giglio M.G."/>
            <person name="Touchman J.W."/>
            <person name="Blankenship R.E."/>
            <person name="Madigan M.T."/>
            <person name="Sattley W.M."/>
        </authorList>
    </citation>
    <scope>NUCLEOTIDE SEQUENCE [LARGE SCALE GENOMIC DNA]</scope>
    <source>
        <strain evidence="4">HH</strain>
    </source>
</reference>
<sequence length="896" mass="98940">MKERTKPKKPLQAGILACLFTLLALAQLGITKGEAAPEQPATLLPSQLQGTPLAQSLLRNGTFNDSANHWAAEALFTAGVFGALKADNQGNVNPDQSLTRRDALLAIAHLAQWMAPIQSQEPQSPPNLPRITWSDRLIQQAKDQALFDPLSNAYNAAVEDPYWEEAVTRQEMALWTVKALAIPPIYPPEQAQIYNFRDWPEVATDSIPYIEAALQEEIIRGTFQNGLGSLHPNRPMTRAEGATIVQNSIAKAAALQGRAPFIASVFETERIGAGPGAPAERQIYLVGPAGEAITLKVQGSQPGASQGTNVALWKNGPTLTVALERGDQVELYPLRYPTAETPAEPMPIFFGRVLTNTTTMEGLLMGYEAPENNNQGNGQGRLFYQDLSGQLRQAYIAPAYRLDVNGLPQPLKNIPNGTFITGQAVGDRIIHLQAELMMPQGIAGAVPEHSLTQQGRVRHLTEQGIHIVDNQGRELYYPFSPALQVRQGQQILSRSDIGMGDPVTLRMSEYGSLEVTRLDIAETNRLIAGVYIGTLAFINPVTEVATISSVTRLAGSPTAPSTNPANPDRITVQLRNIQDFSIQGRPVAKQDFLQGARGQQVIFSAEERFGQLEANRFVVLQGQGRTVHDRITIVSPHDGTVSLHHNQIDLTADSTTIVLRNGRLVDLHDLEIGDAVMAYMDEKATSSRAALLVVERDFVQVVASNDGPVQGTIKRINNDSSIELVLYSRYRNNSWEPYQQGNRTITIKANRNSLIQDFRSNLTERTIPLSEFMILGTDGEYNHNHIYAYIQDGHIVTLNLYAPAPYTTQNPPERTSLARIDNIDRAAGTIRISSIRDWSDEDRRWTTNPDSLTLRAQRAIVIENKTRSHFDRLNSGMEIMVIRHPSRQEAYYILIP</sequence>
<evidence type="ECO:0000313" key="3">
    <source>
        <dbReference type="EMBL" id="QGG47180.1"/>
    </source>
</evidence>
<keyword evidence="4" id="KW-1185">Reference proteome</keyword>
<keyword evidence="1" id="KW-0677">Repeat</keyword>
<evidence type="ECO:0000256" key="1">
    <source>
        <dbReference type="ARBA" id="ARBA00022737"/>
    </source>
</evidence>
<feature type="domain" description="SLH" evidence="2">
    <location>
        <begin position="193"/>
        <end position="259"/>
    </location>
</feature>
<dbReference type="EMBL" id="CP045875">
    <property type="protein sequence ID" value="QGG47180.1"/>
    <property type="molecule type" value="Genomic_DNA"/>
</dbReference>
<dbReference type="InterPro" id="IPR001119">
    <property type="entry name" value="SLH_dom"/>
</dbReference>
<organism evidence="3 4">
    <name type="scientific">Heliorestis convoluta</name>
    <dbReference type="NCBI Taxonomy" id="356322"/>
    <lineage>
        <taxon>Bacteria</taxon>
        <taxon>Bacillati</taxon>
        <taxon>Bacillota</taxon>
        <taxon>Clostridia</taxon>
        <taxon>Eubacteriales</taxon>
        <taxon>Heliobacteriaceae</taxon>
        <taxon>Heliorestis</taxon>
    </lineage>
</organism>
<protein>
    <recommendedName>
        <fullName evidence="2">SLH domain-containing protein</fullName>
    </recommendedName>
</protein>
<dbReference type="RefSeq" id="WP_153724615.1">
    <property type="nucleotide sequence ID" value="NZ_CP045875.1"/>
</dbReference>
<dbReference type="Pfam" id="PF00395">
    <property type="entry name" value="SLH"/>
    <property type="match status" value="1"/>
</dbReference>
<accession>A0A5Q2N4J7</accession>
<name>A0A5Q2N4J7_9FIRM</name>
<dbReference type="PROSITE" id="PS51272">
    <property type="entry name" value="SLH"/>
    <property type="match status" value="1"/>
</dbReference>